<feature type="domain" description="Transposase DDE" evidence="1">
    <location>
        <begin position="37"/>
        <end position="83"/>
    </location>
</feature>
<dbReference type="AlphaFoldDB" id="A0A8J3J0U9"/>
<dbReference type="PANTHER" id="PTHR30007">
    <property type="entry name" value="PHP DOMAIN PROTEIN"/>
    <property type="match status" value="1"/>
</dbReference>
<keyword evidence="3" id="KW-1185">Reference proteome</keyword>
<dbReference type="InterPro" id="IPR025668">
    <property type="entry name" value="Tnp_DDE_dom"/>
</dbReference>
<dbReference type="PANTHER" id="PTHR30007:SF0">
    <property type="entry name" value="TRANSPOSASE"/>
    <property type="match status" value="1"/>
</dbReference>
<dbReference type="Proteomes" id="UP000597444">
    <property type="component" value="Unassembled WGS sequence"/>
</dbReference>
<dbReference type="Pfam" id="PF13586">
    <property type="entry name" value="DDE_Tnp_1_2"/>
    <property type="match status" value="1"/>
</dbReference>
<protein>
    <recommendedName>
        <fullName evidence="1">Transposase DDE domain-containing protein</fullName>
    </recommendedName>
</protein>
<reference evidence="2" key="1">
    <citation type="submission" date="2020-10" db="EMBL/GenBank/DDBJ databases">
        <title>Taxonomic study of unclassified bacteria belonging to the class Ktedonobacteria.</title>
        <authorList>
            <person name="Yabe S."/>
            <person name="Wang C.M."/>
            <person name="Zheng Y."/>
            <person name="Sakai Y."/>
            <person name="Cavaletti L."/>
            <person name="Monciardini P."/>
            <person name="Donadio S."/>
        </authorList>
    </citation>
    <scope>NUCLEOTIDE SEQUENCE</scope>
    <source>
        <strain evidence="2">ID150040</strain>
    </source>
</reference>
<evidence type="ECO:0000259" key="1">
    <source>
        <dbReference type="Pfam" id="PF13586"/>
    </source>
</evidence>
<organism evidence="2 3">
    <name type="scientific">Reticulibacter mediterranei</name>
    <dbReference type="NCBI Taxonomy" id="2778369"/>
    <lineage>
        <taxon>Bacteria</taxon>
        <taxon>Bacillati</taxon>
        <taxon>Chloroflexota</taxon>
        <taxon>Ktedonobacteria</taxon>
        <taxon>Ktedonobacterales</taxon>
        <taxon>Reticulibacteraceae</taxon>
        <taxon>Reticulibacter</taxon>
    </lineage>
</organism>
<gene>
    <name evidence="2" type="ORF">KSF_103080</name>
</gene>
<name>A0A8J3J0U9_9CHLR</name>
<evidence type="ECO:0000313" key="3">
    <source>
        <dbReference type="Proteomes" id="UP000597444"/>
    </source>
</evidence>
<evidence type="ECO:0000313" key="2">
    <source>
        <dbReference type="EMBL" id="GHP00261.1"/>
    </source>
</evidence>
<proteinExistence type="predicted"/>
<comment type="caution">
    <text evidence="2">The sequence shown here is derived from an EMBL/GenBank/DDBJ whole genome shotgun (WGS) entry which is preliminary data.</text>
</comment>
<sequence>MGWEAEIVKHAWTGLRGVWVPKGTKVNWEEIIPPGFHVLPRRWIVERTFAWIGRNRRMSKDYEYLPKSSESMVCLTMIRLMLKRLARAAQTAREQAWQTHAA</sequence>
<dbReference type="EMBL" id="BNJK01000002">
    <property type="protein sequence ID" value="GHP00261.1"/>
    <property type="molecule type" value="Genomic_DNA"/>
</dbReference>
<accession>A0A8J3J0U9</accession>